<keyword evidence="2" id="KW-1185">Reference proteome</keyword>
<protein>
    <submittedName>
        <fullName evidence="1">Uncharacterized protein</fullName>
    </submittedName>
</protein>
<dbReference type="Gene3D" id="3.90.1720.10">
    <property type="entry name" value="endopeptidase domain like (from Nostoc punctiforme)"/>
    <property type="match status" value="1"/>
</dbReference>
<name>A0ABY7EIX4_MYAAR</name>
<evidence type="ECO:0000313" key="1">
    <source>
        <dbReference type="EMBL" id="WAR09943.1"/>
    </source>
</evidence>
<organism evidence="1 2">
    <name type="scientific">Mya arenaria</name>
    <name type="common">Soft-shell clam</name>
    <dbReference type="NCBI Taxonomy" id="6604"/>
    <lineage>
        <taxon>Eukaryota</taxon>
        <taxon>Metazoa</taxon>
        <taxon>Spiralia</taxon>
        <taxon>Lophotrochozoa</taxon>
        <taxon>Mollusca</taxon>
        <taxon>Bivalvia</taxon>
        <taxon>Autobranchia</taxon>
        <taxon>Heteroconchia</taxon>
        <taxon>Euheterodonta</taxon>
        <taxon>Imparidentia</taxon>
        <taxon>Neoheterodontei</taxon>
        <taxon>Myida</taxon>
        <taxon>Myoidea</taxon>
        <taxon>Myidae</taxon>
        <taxon>Mya</taxon>
    </lineage>
</organism>
<gene>
    <name evidence="1" type="ORF">MAR_035019</name>
</gene>
<sequence>MEKQGIVFLMNHPKCAKGHDHELLKNCFYCSLMIPLILLATPVRLDEFSSRFDEFSSRCDEFSSRCGLTSSVAGKRNQIRVLQSATITGLFLFEGFEGMSNDLTVNSVLFARGYICKDCYESNKKLLGVPTKPITSKEEVKAGDIIRFDNINCFHEAIILEINHTEKYTMECQISHYKLGYFPRHTVQEEVKTIPFDGSYSVLQYDRPEFETYSPKQVIERTRRRRGEQDFQFYLNDAGHFARSCKLKKCSRYFLKPFSRVDSA</sequence>
<dbReference type="EMBL" id="CP111018">
    <property type="protein sequence ID" value="WAR09943.1"/>
    <property type="molecule type" value="Genomic_DNA"/>
</dbReference>
<reference evidence="1" key="1">
    <citation type="submission" date="2022-11" db="EMBL/GenBank/DDBJ databases">
        <title>Centuries of genome instability and evolution in soft-shell clam transmissible cancer (bioRxiv).</title>
        <authorList>
            <person name="Hart S.F.M."/>
            <person name="Yonemitsu M.A."/>
            <person name="Giersch R.M."/>
            <person name="Beal B.F."/>
            <person name="Arriagada G."/>
            <person name="Davis B.W."/>
            <person name="Ostrander E.A."/>
            <person name="Goff S.P."/>
            <person name="Metzger M.J."/>
        </authorList>
    </citation>
    <scope>NUCLEOTIDE SEQUENCE</scope>
    <source>
        <strain evidence="1">MELC-2E11</strain>
        <tissue evidence="1">Siphon/mantle</tissue>
    </source>
</reference>
<evidence type="ECO:0000313" key="2">
    <source>
        <dbReference type="Proteomes" id="UP001164746"/>
    </source>
</evidence>
<proteinExistence type="predicted"/>
<accession>A0ABY7EIX4</accession>
<dbReference type="Proteomes" id="UP001164746">
    <property type="component" value="Chromosome 7"/>
</dbReference>